<dbReference type="InterPro" id="IPR012876">
    <property type="entry name" value="DUF1677_pln"/>
</dbReference>
<dbReference type="PANTHER" id="PTHR33108:SF14">
    <property type="entry name" value="OS01G0745000 PROTEIN"/>
    <property type="match status" value="1"/>
</dbReference>
<proteinExistence type="predicted"/>
<dbReference type="Proteomes" id="UP001515500">
    <property type="component" value="Chromosome 18"/>
</dbReference>
<evidence type="ECO:0000313" key="2">
    <source>
        <dbReference type="RefSeq" id="XP_039144463.1"/>
    </source>
</evidence>
<gene>
    <name evidence="2" type="primary">LOC120281836</name>
</gene>
<sequence length="164" mass="18601">MPFRFNREAAAASLLLLKKKEQGLQGDLQNGSTETIEISQCMQLQLNEIQTINCACCGISEDCTITYIILVREQHCGEWICGLCSEATKELRRRNSGISMQEAMESQKFICNQFNKNIRLNPELSFAGTMRDIARRSFQRRTSEDHLTSSKVSRSVSCGARFHN</sequence>
<dbReference type="GeneID" id="120281836"/>
<protein>
    <submittedName>
        <fullName evidence="2">Uncharacterized protein LOC120281836</fullName>
    </submittedName>
</protein>
<accession>A0AB40CZ39</accession>
<dbReference type="Pfam" id="PF07911">
    <property type="entry name" value="DUF1677"/>
    <property type="match status" value="1"/>
</dbReference>
<dbReference type="RefSeq" id="XP_039144463.1">
    <property type="nucleotide sequence ID" value="XM_039288529.1"/>
</dbReference>
<reference evidence="2" key="1">
    <citation type="submission" date="2025-08" db="UniProtKB">
        <authorList>
            <consortium name="RefSeq"/>
        </authorList>
    </citation>
    <scope>IDENTIFICATION</scope>
</reference>
<dbReference type="AlphaFoldDB" id="A0AB40CZ39"/>
<evidence type="ECO:0000313" key="1">
    <source>
        <dbReference type="Proteomes" id="UP001515500"/>
    </source>
</evidence>
<keyword evidence="1" id="KW-1185">Reference proteome</keyword>
<organism evidence="1 2">
    <name type="scientific">Dioscorea cayennensis subsp. rotundata</name>
    <name type="common">White Guinea yam</name>
    <name type="synonym">Dioscorea rotundata</name>
    <dbReference type="NCBI Taxonomy" id="55577"/>
    <lineage>
        <taxon>Eukaryota</taxon>
        <taxon>Viridiplantae</taxon>
        <taxon>Streptophyta</taxon>
        <taxon>Embryophyta</taxon>
        <taxon>Tracheophyta</taxon>
        <taxon>Spermatophyta</taxon>
        <taxon>Magnoliopsida</taxon>
        <taxon>Liliopsida</taxon>
        <taxon>Dioscoreales</taxon>
        <taxon>Dioscoreaceae</taxon>
        <taxon>Dioscorea</taxon>
    </lineage>
</organism>
<name>A0AB40CZ39_DIOCR</name>
<dbReference type="PANTHER" id="PTHR33108">
    <property type="entry name" value="OS01G0745000 PROTEIN"/>
    <property type="match status" value="1"/>
</dbReference>